<dbReference type="PANTHER" id="PTHR10039">
    <property type="entry name" value="AMELOGENIN"/>
    <property type="match status" value="1"/>
</dbReference>
<dbReference type="PANTHER" id="PTHR10039:SF14">
    <property type="entry name" value="NACHT DOMAIN-CONTAINING PROTEIN"/>
    <property type="match status" value="1"/>
</dbReference>
<dbReference type="Pfam" id="PF24883">
    <property type="entry name" value="NPHP3_N"/>
    <property type="match status" value="1"/>
</dbReference>
<dbReference type="InterPro" id="IPR056884">
    <property type="entry name" value="NPHP3-like_N"/>
</dbReference>
<dbReference type="AlphaFoldDB" id="A0AAV9WLD0"/>
<keyword evidence="4" id="KW-1185">Reference proteome</keyword>
<dbReference type="Proteomes" id="UP001370758">
    <property type="component" value="Unassembled WGS sequence"/>
</dbReference>
<reference evidence="3 4" key="1">
    <citation type="submission" date="2023-08" db="EMBL/GenBank/DDBJ databases">
        <authorList>
            <person name="Palmer J.M."/>
        </authorList>
    </citation>
    <scope>NUCLEOTIDE SEQUENCE [LARGE SCALE GENOMIC DNA]</scope>
    <source>
        <strain evidence="3 4">TWF481</strain>
    </source>
</reference>
<dbReference type="EMBL" id="JAVHJL010000002">
    <property type="protein sequence ID" value="KAK6510303.1"/>
    <property type="molecule type" value="Genomic_DNA"/>
</dbReference>
<gene>
    <name evidence="3" type="ORF">TWF481_005020</name>
</gene>
<organism evidence="3 4">
    <name type="scientific">Arthrobotrys musiformis</name>
    <dbReference type="NCBI Taxonomy" id="47236"/>
    <lineage>
        <taxon>Eukaryota</taxon>
        <taxon>Fungi</taxon>
        <taxon>Dikarya</taxon>
        <taxon>Ascomycota</taxon>
        <taxon>Pezizomycotina</taxon>
        <taxon>Orbiliomycetes</taxon>
        <taxon>Orbiliales</taxon>
        <taxon>Orbiliaceae</taxon>
        <taxon>Arthrobotrys</taxon>
    </lineage>
</organism>
<evidence type="ECO:0000313" key="4">
    <source>
        <dbReference type="Proteomes" id="UP001370758"/>
    </source>
</evidence>
<accession>A0AAV9WLD0</accession>
<evidence type="ECO:0000256" key="1">
    <source>
        <dbReference type="ARBA" id="ARBA00022737"/>
    </source>
</evidence>
<keyword evidence="1" id="KW-0677">Repeat</keyword>
<comment type="caution">
    <text evidence="3">The sequence shown here is derived from an EMBL/GenBank/DDBJ whole genome shotgun (WGS) entry which is preliminary data.</text>
</comment>
<evidence type="ECO:0000259" key="2">
    <source>
        <dbReference type="Pfam" id="PF24883"/>
    </source>
</evidence>
<name>A0AAV9WLD0_9PEZI</name>
<evidence type="ECO:0000313" key="3">
    <source>
        <dbReference type="EMBL" id="KAK6510303.1"/>
    </source>
</evidence>
<protein>
    <recommendedName>
        <fullName evidence="2">Nephrocystin 3-like N-terminal domain-containing protein</fullName>
    </recommendedName>
</protein>
<proteinExistence type="predicted"/>
<feature type="domain" description="Nephrocystin 3-like N-terminal" evidence="2">
    <location>
        <begin position="35"/>
        <end position="149"/>
    </location>
</feature>
<sequence length="544" mass="61816">MIMIGIINELEFSTKPSQVGGEEVRRTVGLQLPQSSYFSYFFCQGTNENLNTAASVLKGLLLYLVKKNPNLAVHLQKRYDISGDSFGSIVDVNLLQLILFDILDDPSNPLLVFCVDALDECLVDSDDLMAFVNKSIDHSPRIRWLLSSRPHQDILSSFASQDLCVEIILERNQLSIDTAIGAYIDIKVSELNLKKQYRERDRVEIKRILKERSGGTYLWVHLACKELETSEALSCEAVSLLDQMPSELTGIYARMMEQAKKLDITTCGRCFDILATAAIVYRPLRLEELGYIAIRVDHVPDVRRLVNLCGSFLKLENEYVHFTHQSAQDYLISDLSELFTTAGPASRHQKIFENCMWTLSNPQLLKKDLLGLGWPGATVRTRKMFTNAPVYHEITEDQRGRLNRIEYACCYWARHLEFFALTPMETEIITGFFGGSFLYWLEATALMEKLSTAAAQLHILQRIKDVSGFAAVSQPYSYRITSLTVKHDYNFSGSTVVQKLEKTAACKLLLWTLSTLFNRTSRRLRRRLSSYILPSWLSPLGGVL</sequence>